<feature type="signal peptide" evidence="1">
    <location>
        <begin position="1"/>
        <end position="21"/>
    </location>
</feature>
<dbReference type="AlphaFoldDB" id="A0AAN8FNE8"/>
<dbReference type="EMBL" id="WIXE01015824">
    <property type="protein sequence ID" value="KAK5973165.1"/>
    <property type="molecule type" value="Genomic_DNA"/>
</dbReference>
<keyword evidence="3" id="KW-1185">Reference proteome</keyword>
<organism evidence="2 3">
    <name type="scientific">Trichostrongylus colubriformis</name>
    <name type="common">Black scour worm</name>
    <dbReference type="NCBI Taxonomy" id="6319"/>
    <lineage>
        <taxon>Eukaryota</taxon>
        <taxon>Metazoa</taxon>
        <taxon>Ecdysozoa</taxon>
        <taxon>Nematoda</taxon>
        <taxon>Chromadorea</taxon>
        <taxon>Rhabditida</taxon>
        <taxon>Rhabditina</taxon>
        <taxon>Rhabditomorpha</taxon>
        <taxon>Strongyloidea</taxon>
        <taxon>Trichostrongylidae</taxon>
        <taxon>Trichostrongylus</taxon>
    </lineage>
</organism>
<dbReference type="Proteomes" id="UP001331761">
    <property type="component" value="Unassembled WGS sequence"/>
</dbReference>
<accession>A0AAN8FNE8</accession>
<sequence length="177" mass="19541">MPVKMFYTTALSLIFLLTARAQLQGPFGIRPFDWSSFNPYNAFQRGPFDFDWFSGISSWVEQTIKNAMSMIGDYGTAISTANGTTTVTAMIAGKRYTATFPEGTTIYTNTFISRKDGRSNEVFQITVNGESYTYKTADGQTTVTDSKGKELPDGGPFHVTSTQNRNIGIHNAPYGAY</sequence>
<proteinExistence type="predicted"/>
<gene>
    <name evidence="2" type="ORF">GCK32_013467</name>
</gene>
<keyword evidence="1" id="KW-0732">Signal</keyword>
<protein>
    <submittedName>
        <fullName evidence="2">Uncharacterized protein</fullName>
    </submittedName>
</protein>
<name>A0AAN8FNE8_TRICO</name>
<evidence type="ECO:0000256" key="1">
    <source>
        <dbReference type="SAM" id="SignalP"/>
    </source>
</evidence>
<evidence type="ECO:0000313" key="2">
    <source>
        <dbReference type="EMBL" id="KAK5973165.1"/>
    </source>
</evidence>
<evidence type="ECO:0000313" key="3">
    <source>
        <dbReference type="Proteomes" id="UP001331761"/>
    </source>
</evidence>
<reference evidence="2 3" key="1">
    <citation type="submission" date="2019-10" db="EMBL/GenBank/DDBJ databases">
        <title>Assembly and Annotation for the nematode Trichostrongylus colubriformis.</title>
        <authorList>
            <person name="Martin J."/>
        </authorList>
    </citation>
    <scope>NUCLEOTIDE SEQUENCE [LARGE SCALE GENOMIC DNA]</scope>
    <source>
        <strain evidence="2">G859</strain>
        <tissue evidence="2">Whole worm</tissue>
    </source>
</reference>
<feature type="chain" id="PRO_5042825866" evidence="1">
    <location>
        <begin position="22"/>
        <end position="177"/>
    </location>
</feature>
<comment type="caution">
    <text evidence="2">The sequence shown here is derived from an EMBL/GenBank/DDBJ whole genome shotgun (WGS) entry which is preliminary data.</text>
</comment>